<dbReference type="Proteomes" id="UP001530293">
    <property type="component" value="Unassembled WGS sequence"/>
</dbReference>
<name>A0ABD3MR67_9STRA</name>
<sequence>MAAAYATSKPLLTTVNNIIRRSADNYYFANVARRRGGDTTSFSTRPASYPIYILGDIAEVKFQVLDWKDLSIQWTSNSSYSDLLKFSPSVTVDTILPSPSSNTSQHGRVIIMLHNHPKMASTTLRRACWENLKSSCNIVSPKRDPMGYSDADDLASLIEQCTNTYHFCVGGWHYRADNFPNPTSRNISSLADMSITFLHMFPFRNFYDWADSALKQIFVGHSDTGCTEASKRLDSCNGWLELDFEKYSKRTMAQMIEIMNFRDHESQSHTFLLYDFREVQTTLALLSRMFHTPLLPYLDMTYKQNRREGSCPIETLQKFHDCFDEQLPHYDTV</sequence>
<dbReference type="EMBL" id="JALLBG020000087">
    <property type="protein sequence ID" value="KAL3766273.1"/>
    <property type="molecule type" value="Genomic_DNA"/>
</dbReference>
<comment type="caution">
    <text evidence="1">The sequence shown here is derived from an EMBL/GenBank/DDBJ whole genome shotgun (WGS) entry which is preliminary data.</text>
</comment>
<keyword evidence="2" id="KW-1185">Reference proteome</keyword>
<gene>
    <name evidence="1" type="ORF">ACHAWU_005665</name>
</gene>
<proteinExistence type="predicted"/>
<organism evidence="1 2">
    <name type="scientific">Discostella pseudostelligera</name>
    <dbReference type="NCBI Taxonomy" id="259834"/>
    <lineage>
        <taxon>Eukaryota</taxon>
        <taxon>Sar</taxon>
        <taxon>Stramenopiles</taxon>
        <taxon>Ochrophyta</taxon>
        <taxon>Bacillariophyta</taxon>
        <taxon>Coscinodiscophyceae</taxon>
        <taxon>Thalassiosirophycidae</taxon>
        <taxon>Stephanodiscales</taxon>
        <taxon>Stephanodiscaceae</taxon>
        <taxon>Discostella</taxon>
    </lineage>
</organism>
<reference evidence="1 2" key="1">
    <citation type="submission" date="2024-10" db="EMBL/GenBank/DDBJ databases">
        <title>Updated reference genomes for cyclostephanoid diatoms.</title>
        <authorList>
            <person name="Roberts W.R."/>
            <person name="Alverson A.J."/>
        </authorList>
    </citation>
    <scope>NUCLEOTIDE SEQUENCE [LARGE SCALE GENOMIC DNA]</scope>
    <source>
        <strain evidence="1 2">AJA232-27</strain>
    </source>
</reference>
<dbReference type="AlphaFoldDB" id="A0ABD3MR67"/>
<accession>A0ABD3MR67</accession>
<evidence type="ECO:0000313" key="1">
    <source>
        <dbReference type="EMBL" id="KAL3766273.1"/>
    </source>
</evidence>
<protein>
    <submittedName>
        <fullName evidence="1">Uncharacterized protein</fullName>
    </submittedName>
</protein>
<evidence type="ECO:0000313" key="2">
    <source>
        <dbReference type="Proteomes" id="UP001530293"/>
    </source>
</evidence>